<protein>
    <submittedName>
        <fullName evidence="1">Uncharacterized protein</fullName>
    </submittedName>
</protein>
<dbReference type="PATRIC" id="fig|1705565.3.peg.1309"/>
<evidence type="ECO:0000313" key="2">
    <source>
        <dbReference type="Proteomes" id="UP000036932"/>
    </source>
</evidence>
<comment type="caution">
    <text evidence="1">The sequence shown here is derived from an EMBL/GenBank/DDBJ whole genome shotgun (WGS) entry which is preliminary data.</text>
</comment>
<keyword evidence="2" id="KW-1185">Reference proteome</keyword>
<dbReference type="RefSeq" id="WP_053490904.1">
    <property type="nucleotide sequence ID" value="NZ_LIUT01000008.1"/>
</dbReference>
<name>A0A0M1N233_9BACL</name>
<accession>A0A0M1N233</accession>
<evidence type="ECO:0000313" key="1">
    <source>
        <dbReference type="EMBL" id="KOR76024.1"/>
    </source>
</evidence>
<reference evidence="2" key="1">
    <citation type="submission" date="2015-08" db="EMBL/GenBank/DDBJ databases">
        <title>Genome sequencing project for genomic taxonomy and phylogenomics of Bacillus-like bacteria.</title>
        <authorList>
            <person name="Liu B."/>
            <person name="Wang J."/>
            <person name="Zhu Y."/>
            <person name="Liu G."/>
            <person name="Chen Q."/>
            <person name="Chen Z."/>
            <person name="Lan J."/>
            <person name="Che J."/>
            <person name="Ge C."/>
            <person name="Shi H."/>
            <person name="Pan Z."/>
            <person name="Liu X."/>
        </authorList>
    </citation>
    <scope>NUCLEOTIDE SEQUENCE [LARGE SCALE GENOMIC DNA]</scope>
    <source>
        <strain evidence="2">FJAT-22460</strain>
    </source>
</reference>
<gene>
    <name evidence="1" type="ORF">AM231_25600</name>
</gene>
<organism evidence="1 2">
    <name type="scientific">Paenibacillus solani</name>
    <dbReference type="NCBI Taxonomy" id="1705565"/>
    <lineage>
        <taxon>Bacteria</taxon>
        <taxon>Bacillati</taxon>
        <taxon>Bacillota</taxon>
        <taxon>Bacilli</taxon>
        <taxon>Bacillales</taxon>
        <taxon>Paenibacillaceae</taxon>
        <taxon>Paenibacillus</taxon>
    </lineage>
</organism>
<sequence length="124" mass="13612">MTTLIVIIVLISLITPSIFLIKFAKGARAHNERNVQRKMILSSGTPAQALINSIQQTNAQVDDQPEVLLDLSVSKPEGGTIHTVVRTVIPIISIPTFQKGNIIEVKHMTIDNELKFEVVGAYIP</sequence>
<proteinExistence type="predicted"/>
<dbReference type="EMBL" id="LIUT01000008">
    <property type="protein sequence ID" value="KOR76024.1"/>
    <property type="molecule type" value="Genomic_DNA"/>
</dbReference>
<dbReference type="Proteomes" id="UP000036932">
    <property type="component" value="Unassembled WGS sequence"/>
</dbReference>
<dbReference type="AlphaFoldDB" id="A0A0M1N233"/>
<dbReference type="OrthoDB" id="2664158at2"/>